<dbReference type="CDD" id="cd03025">
    <property type="entry name" value="DsbA_FrnE_like"/>
    <property type="match status" value="1"/>
</dbReference>
<gene>
    <name evidence="2" type="ORF">VB798_21390</name>
</gene>
<dbReference type="Proteomes" id="UP001302222">
    <property type="component" value="Unassembled WGS sequence"/>
</dbReference>
<reference evidence="2 3" key="1">
    <citation type="submission" date="2023-12" db="EMBL/GenBank/DDBJ databases">
        <title>Novel species of the genus Arcicella isolated from rivers.</title>
        <authorList>
            <person name="Lu H."/>
        </authorList>
    </citation>
    <scope>NUCLEOTIDE SEQUENCE [LARGE SCALE GENOMIC DNA]</scope>
    <source>
        <strain evidence="2 3">DC25W</strain>
    </source>
</reference>
<organism evidence="2 3">
    <name type="scientific">Arcicella lustrica</name>
    <dbReference type="NCBI Taxonomy" id="2984196"/>
    <lineage>
        <taxon>Bacteria</taxon>
        <taxon>Pseudomonadati</taxon>
        <taxon>Bacteroidota</taxon>
        <taxon>Cytophagia</taxon>
        <taxon>Cytophagales</taxon>
        <taxon>Flectobacillaceae</taxon>
        <taxon>Arcicella</taxon>
    </lineage>
</organism>
<name>A0ABU5SQH3_9BACT</name>
<dbReference type="EMBL" id="JAYGIM010000018">
    <property type="protein sequence ID" value="MEA5429159.1"/>
    <property type="molecule type" value="Genomic_DNA"/>
</dbReference>
<sequence length="329" mass="37805">MKYTLILSLILLPILATAQVKQQKMNNSTNNPLLCDLETGICEIADSDVNENSKTLKDEAQKKIKIIYYTDPICSSCWGIEPQLRKLKLEYGKNIEVEYRMGGLLPDWSYNRGGISKPSDVAHHWDEVSEYYDMPIDGDIWFEDPLNSSYPPSIAFKAAELQSKEKALLFLREIREMVFLQKKNIAKWENISLAAQKVGLDVHRLQEDYEGKAKTLFSEDLQLGRNLGVRGFPTMYFVDSEGKYETIYGSKPFGVYEQTLKKLQPQVEKNQINKNWNNLFAQYQTLTSREFAELSGMPRNETDAYLQKLVENGELTQIASKNGSLWKKK</sequence>
<keyword evidence="1" id="KW-0732">Signal</keyword>
<dbReference type="PANTHER" id="PTHR13887:SF47">
    <property type="entry name" value="CLPXP ADAPTER PROTEIN SPXH"/>
    <property type="match status" value="1"/>
</dbReference>
<dbReference type="Gene3D" id="3.40.30.10">
    <property type="entry name" value="Glutaredoxin"/>
    <property type="match status" value="1"/>
</dbReference>
<dbReference type="RefSeq" id="WP_323689282.1">
    <property type="nucleotide sequence ID" value="NZ_JAYGIM010000018.1"/>
</dbReference>
<protein>
    <submittedName>
        <fullName evidence="2">ClpXP adapter SpxH family protein</fullName>
    </submittedName>
</protein>
<feature type="signal peptide" evidence="1">
    <location>
        <begin position="1"/>
        <end position="18"/>
    </location>
</feature>
<keyword evidence="3" id="KW-1185">Reference proteome</keyword>
<feature type="chain" id="PRO_5046119090" evidence="1">
    <location>
        <begin position="19"/>
        <end position="329"/>
    </location>
</feature>
<comment type="caution">
    <text evidence="2">The sequence shown here is derived from an EMBL/GenBank/DDBJ whole genome shotgun (WGS) entry which is preliminary data.</text>
</comment>
<evidence type="ECO:0000313" key="2">
    <source>
        <dbReference type="EMBL" id="MEA5429159.1"/>
    </source>
</evidence>
<dbReference type="Gene3D" id="1.10.472.60">
    <property type="entry name" value="putative protein disulfide isomerase domain"/>
    <property type="match status" value="1"/>
</dbReference>
<accession>A0ABU5SQH3</accession>
<dbReference type="Pfam" id="PF13743">
    <property type="entry name" value="Thioredoxin_5"/>
    <property type="match status" value="1"/>
</dbReference>
<dbReference type="SUPFAM" id="SSF52833">
    <property type="entry name" value="Thioredoxin-like"/>
    <property type="match status" value="1"/>
</dbReference>
<evidence type="ECO:0000313" key="3">
    <source>
        <dbReference type="Proteomes" id="UP001302222"/>
    </source>
</evidence>
<dbReference type="InterPro" id="IPR036249">
    <property type="entry name" value="Thioredoxin-like_sf"/>
</dbReference>
<dbReference type="PANTHER" id="PTHR13887">
    <property type="entry name" value="GLUTATHIONE S-TRANSFERASE KAPPA"/>
    <property type="match status" value="1"/>
</dbReference>
<evidence type="ECO:0000256" key="1">
    <source>
        <dbReference type="SAM" id="SignalP"/>
    </source>
</evidence>
<proteinExistence type="predicted"/>